<keyword evidence="5 11" id="KW-0812">Transmembrane</keyword>
<dbReference type="PANTHER" id="PTHR31064">
    <property type="entry name" value="POTASSIUM TRANSPORT PROTEIN DDB_G0292412-RELATED"/>
    <property type="match status" value="1"/>
</dbReference>
<dbReference type="Proteomes" id="UP000541154">
    <property type="component" value="Unassembled WGS sequence"/>
</dbReference>
<feature type="transmembrane region" description="Helical" evidence="11">
    <location>
        <begin position="439"/>
        <end position="459"/>
    </location>
</feature>
<evidence type="ECO:0000256" key="9">
    <source>
        <dbReference type="ARBA" id="ARBA00023136"/>
    </source>
</evidence>
<proteinExistence type="inferred from homology"/>
<accession>A0A8H6E3A9</accession>
<dbReference type="InterPro" id="IPR003445">
    <property type="entry name" value="Cat_transpt"/>
</dbReference>
<dbReference type="Pfam" id="PF02386">
    <property type="entry name" value="TrkH"/>
    <property type="match status" value="1"/>
</dbReference>
<sequence length="682" mass="76387">MKAVDAYFFGASASTESGLNTIDVKDLKTYQQVYLYLIPILGNLGFINILVVIVRLRWFEKRLKVAGETTPPHFCLRENVANDSDLEGELVGTRPGVARSDKSEQPVHLDESYSGRPVWPWNRRIPTSDDSSGGHGQENLQVNAATVRPLHATSISFAEDVGANSRALYIPPPWERDRGHPILEIEESETGNIGVFGNVGVARVESNNPNSVAMGSSRRYLKDKLSSTTIPLDRVASSVFTIDPTPSSGRPTWSAPRQVSLSKDLDLPGLSAQATVGRNSQFRNLTEKDRELLGGIEYRSLKLLLKIVTAYFFGLHIFGAICLVGWIRHADPKYRQYLDECGQRSTWWGFYSAQTMVNNLGFTLTPDSMVSFRDATFPMIVMSFLAYAGNTCYPCVLRLVIWIIFKLCPRHFSMKEPLSFLLKHPRRCYTLLFPSRPTWALFGILFVLNFVDILLILVLDLHNPEVNSLPAGPRVLAAIFQAASSRHTGTSTFNLANVNPAVQFSLVVMMYVAVFPIAISVRASNTYEESALGLYPFEAEMDERDGKSYIMAHIRNQLTFDLWYIFFGTFCICIAEADGIMDVSDPAFSVFPILFEVVSAYGNVGLSLGYPTVNTSLSGKFTAFSKLVICAMMIRGRHRMLPYKLDRAILLPNERLSKDDRHEGIHWSDASNPLRIKRYHTN</sequence>
<evidence type="ECO:0000256" key="4">
    <source>
        <dbReference type="ARBA" id="ARBA00022538"/>
    </source>
</evidence>
<feature type="transmembrane region" description="Helical" evidence="11">
    <location>
        <begin position="33"/>
        <end position="54"/>
    </location>
</feature>
<feature type="transmembrane region" description="Helical" evidence="11">
    <location>
        <begin position="501"/>
        <end position="521"/>
    </location>
</feature>
<dbReference type="GO" id="GO:0005886">
    <property type="term" value="C:plasma membrane"/>
    <property type="evidence" value="ECO:0007669"/>
    <property type="project" value="InterPro"/>
</dbReference>
<keyword evidence="7 11" id="KW-1133">Transmembrane helix</keyword>
<evidence type="ECO:0000256" key="3">
    <source>
        <dbReference type="ARBA" id="ARBA00022448"/>
    </source>
</evidence>
<dbReference type="PIRSF" id="PIRSF002450">
    <property type="entry name" value="K+_transpter_TRK"/>
    <property type="match status" value="1"/>
</dbReference>
<evidence type="ECO:0000256" key="2">
    <source>
        <dbReference type="ARBA" id="ARBA00009137"/>
    </source>
</evidence>
<dbReference type="GO" id="GO:1990573">
    <property type="term" value="P:potassium ion import across plasma membrane"/>
    <property type="evidence" value="ECO:0007669"/>
    <property type="project" value="TreeGrafter"/>
</dbReference>
<dbReference type="GO" id="GO:0030007">
    <property type="term" value="P:intracellular potassium ion homeostasis"/>
    <property type="evidence" value="ECO:0007669"/>
    <property type="project" value="InterPro"/>
</dbReference>
<keyword evidence="4" id="KW-0633">Potassium transport</keyword>
<dbReference type="EMBL" id="SPNV01000235">
    <property type="protein sequence ID" value="KAF5857837.1"/>
    <property type="molecule type" value="Genomic_DNA"/>
</dbReference>
<feature type="transmembrane region" description="Helical" evidence="11">
    <location>
        <begin position="379"/>
        <end position="405"/>
    </location>
</feature>
<evidence type="ECO:0000313" key="12">
    <source>
        <dbReference type="EMBL" id="KAF5857837.1"/>
    </source>
</evidence>
<dbReference type="InterPro" id="IPR015958">
    <property type="entry name" value="Trk1_fungi"/>
</dbReference>
<dbReference type="PANTHER" id="PTHR31064:SF5">
    <property type="entry name" value="POTASSIUM ION TRANSPORTER (EUROFUNG)"/>
    <property type="match status" value="1"/>
</dbReference>
<comment type="caution">
    <text evidence="12">The sequence shown here is derived from an EMBL/GenBank/DDBJ whole genome shotgun (WGS) entry which is preliminary data.</text>
</comment>
<keyword evidence="6" id="KW-0630">Potassium</keyword>
<evidence type="ECO:0000256" key="5">
    <source>
        <dbReference type="ARBA" id="ARBA00022692"/>
    </source>
</evidence>
<dbReference type="GO" id="GO:0140107">
    <property type="term" value="F:high-affinity potassium ion transmembrane transporter activity"/>
    <property type="evidence" value="ECO:0007669"/>
    <property type="project" value="TreeGrafter"/>
</dbReference>
<keyword evidence="13" id="KW-1185">Reference proteome</keyword>
<dbReference type="InterPro" id="IPR004773">
    <property type="entry name" value="K/Na_transp_Trk1/HKT1"/>
</dbReference>
<feature type="region of interest" description="Disordered" evidence="10">
    <location>
        <begin position="93"/>
        <end position="113"/>
    </location>
</feature>
<evidence type="ECO:0000256" key="11">
    <source>
        <dbReference type="SAM" id="Phobius"/>
    </source>
</evidence>
<evidence type="ECO:0000256" key="1">
    <source>
        <dbReference type="ARBA" id="ARBA00004141"/>
    </source>
</evidence>
<evidence type="ECO:0000256" key="7">
    <source>
        <dbReference type="ARBA" id="ARBA00022989"/>
    </source>
</evidence>
<dbReference type="NCBIfam" id="TIGR00934">
    <property type="entry name" value="2a38euk"/>
    <property type="match status" value="1"/>
</dbReference>
<keyword evidence="9 11" id="KW-0472">Membrane</keyword>
<organism evidence="12 13">
    <name type="scientific">Petromyces alliaceus</name>
    <name type="common">Aspergillus alliaceus</name>
    <dbReference type="NCBI Taxonomy" id="209559"/>
    <lineage>
        <taxon>Eukaryota</taxon>
        <taxon>Fungi</taxon>
        <taxon>Dikarya</taxon>
        <taxon>Ascomycota</taxon>
        <taxon>Pezizomycotina</taxon>
        <taxon>Eurotiomycetes</taxon>
        <taxon>Eurotiomycetidae</taxon>
        <taxon>Eurotiales</taxon>
        <taxon>Aspergillaceae</taxon>
        <taxon>Aspergillus</taxon>
        <taxon>Aspergillus subgen. Circumdati</taxon>
    </lineage>
</organism>
<reference evidence="12 13" key="1">
    <citation type="submission" date="2019-04" db="EMBL/GenBank/DDBJ databases">
        <title>Aspergillus burnettii sp. nov., novel species from soil in southeast Queensland.</title>
        <authorList>
            <person name="Gilchrist C.L.M."/>
            <person name="Pitt J.I."/>
            <person name="Lange L."/>
            <person name="Lacey H.J."/>
            <person name="Vuong D."/>
            <person name="Midgley D.J."/>
            <person name="Greenfield P."/>
            <person name="Bradbury M."/>
            <person name="Lacey E."/>
            <person name="Busk P.K."/>
            <person name="Pilgaard B."/>
            <person name="Chooi Y.H."/>
            <person name="Piggott A.M."/>
        </authorList>
    </citation>
    <scope>NUCLEOTIDE SEQUENCE [LARGE SCALE GENOMIC DNA]</scope>
    <source>
        <strain evidence="12 13">FRR 5400</strain>
    </source>
</reference>
<dbReference type="AlphaFoldDB" id="A0A8H6E3A9"/>
<name>A0A8H6E3A9_PETAA</name>
<evidence type="ECO:0000256" key="6">
    <source>
        <dbReference type="ARBA" id="ARBA00022958"/>
    </source>
</evidence>
<comment type="similarity">
    <text evidence="2">Belongs to the TrkH potassium transport family.</text>
</comment>
<evidence type="ECO:0008006" key="14">
    <source>
        <dbReference type="Google" id="ProtNLM"/>
    </source>
</evidence>
<evidence type="ECO:0000256" key="8">
    <source>
        <dbReference type="ARBA" id="ARBA00023065"/>
    </source>
</evidence>
<feature type="transmembrane region" description="Helical" evidence="11">
    <location>
        <begin position="303"/>
        <end position="327"/>
    </location>
</feature>
<keyword evidence="8" id="KW-0406">Ion transport</keyword>
<gene>
    <name evidence="12" type="ORF">ETB97_005211</name>
</gene>
<dbReference type="InterPro" id="IPR051143">
    <property type="entry name" value="TrkH_K-transport"/>
</dbReference>
<keyword evidence="3" id="KW-0813">Transport</keyword>
<protein>
    <recommendedName>
        <fullName evidence="14">Potassium transport protein</fullName>
    </recommendedName>
</protein>
<evidence type="ECO:0000313" key="13">
    <source>
        <dbReference type="Proteomes" id="UP000541154"/>
    </source>
</evidence>
<comment type="subcellular location">
    <subcellularLocation>
        <location evidence="1">Membrane</location>
        <topology evidence="1">Multi-pass membrane protein</topology>
    </subcellularLocation>
</comment>
<feature type="transmembrane region" description="Helical" evidence="11">
    <location>
        <begin position="562"/>
        <end position="581"/>
    </location>
</feature>
<evidence type="ECO:0000256" key="10">
    <source>
        <dbReference type="SAM" id="MobiDB-lite"/>
    </source>
</evidence>
<feature type="compositionally biased region" description="Basic and acidic residues" evidence="10">
    <location>
        <begin position="99"/>
        <end position="113"/>
    </location>
</feature>